<keyword evidence="4" id="KW-1185">Reference proteome</keyword>
<evidence type="ECO:0000256" key="1">
    <source>
        <dbReference type="SAM" id="MobiDB-lite"/>
    </source>
</evidence>
<gene>
    <name evidence="3" type="ORF">KB449_18670</name>
</gene>
<dbReference type="PANTHER" id="PTHR43649:SF30">
    <property type="entry name" value="ABC TRANSPORTER SUBSTRATE-BINDING PROTEIN"/>
    <property type="match status" value="1"/>
</dbReference>
<evidence type="ECO:0000313" key="4">
    <source>
        <dbReference type="Proteomes" id="UP001161691"/>
    </source>
</evidence>
<feature type="chain" id="PRO_5046000641" evidence="2">
    <location>
        <begin position="23"/>
        <end position="530"/>
    </location>
</feature>
<keyword evidence="2" id="KW-0732">Signal</keyword>
<proteinExistence type="predicted"/>
<dbReference type="PROSITE" id="PS51257">
    <property type="entry name" value="PROKAR_LIPOPROTEIN"/>
    <property type="match status" value="1"/>
</dbReference>
<dbReference type="EMBL" id="JAGRPV010000001">
    <property type="protein sequence ID" value="MDI4647007.1"/>
    <property type="molecule type" value="Genomic_DNA"/>
</dbReference>
<reference evidence="3" key="1">
    <citation type="submission" date="2023-04" db="EMBL/GenBank/DDBJ databases">
        <title>Comparative genomic analysis of Cohnella hashimotonis sp. nov., isolated from the International Space Station.</title>
        <authorList>
            <person name="Venkateswaran K."/>
            <person name="Simpson A."/>
        </authorList>
    </citation>
    <scope>NUCLEOTIDE SEQUENCE</scope>
    <source>
        <strain evidence="3">F6_2S_P_1</strain>
    </source>
</reference>
<dbReference type="Proteomes" id="UP001161691">
    <property type="component" value="Unassembled WGS sequence"/>
</dbReference>
<dbReference type="RefSeq" id="WP_282909814.1">
    <property type="nucleotide sequence ID" value="NZ_JAGRPV010000001.1"/>
</dbReference>
<dbReference type="Gene3D" id="3.40.190.10">
    <property type="entry name" value="Periplasmic binding protein-like II"/>
    <property type="match status" value="1"/>
</dbReference>
<comment type="caution">
    <text evidence="3">The sequence shown here is derived from an EMBL/GenBank/DDBJ whole genome shotgun (WGS) entry which is preliminary data.</text>
</comment>
<protein>
    <submittedName>
        <fullName evidence="3">Extracellular solute-binding protein</fullName>
    </submittedName>
</protein>
<sequence length="530" mass="59339">MILRRKPVILCMLGLLSCLLTAGCYDAEPYAGGRSTDPVRSDTLVSRQSPGVSPASTVAPAHADTLAGGQPVTLKVDLWMFTPTTDAARTKTNPEKRVAGQAIADKFMELYPNVKIEWVRGMNKKDQAELASYYTTHFSSGDAPDIGMSWNFFTEENWYLPLDRYLDEPNPYVAGNRNWSEQFPAYLWENNLVTSPVDGTSTGIPISLYSGPATAIFYNKAIFAKEGLSIPESYLDLIETAESLNGKGYIGLHPWTAQNQIYSWAFIFNLGPYYFEKNVAGKLKQASNGHIANEELMRGIKEGLLSPARHAYAKELYVNFKKLFDVSPPNWEYTDFSKPWAEGKVAMFEDGTWLLNTEEGNKERAFDFGMLPPIPLSVEESDYVSAPRYTESGPYQPEPSVTLNILRPSVERHGTEEAAVRFLQFLTAPENVSLLIQEDQTSIGAVEGVPVPELLRDWISRPFPITPIYSWPTGLDTESYDQWNQYTSAWVNGKLDDDTYFAAIDDIQGKAADRMIQLNDIDTSGWRPLT</sequence>
<name>A0ABT6TME3_9BACL</name>
<feature type="region of interest" description="Disordered" evidence="1">
    <location>
        <begin position="33"/>
        <end position="58"/>
    </location>
</feature>
<feature type="signal peptide" evidence="2">
    <location>
        <begin position="1"/>
        <end position="22"/>
    </location>
</feature>
<organism evidence="3 4">
    <name type="scientific">Cohnella hashimotonis</name>
    <dbReference type="NCBI Taxonomy" id="2826895"/>
    <lineage>
        <taxon>Bacteria</taxon>
        <taxon>Bacillati</taxon>
        <taxon>Bacillota</taxon>
        <taxon>Bacilli</taxon>
        <taxon>Bacillales</taxon>
        <taxon>Paenibacillaceae</taxon>
        <taxon>Cohnella</taxon>
    </lineage>
</organism>
<dbReference type="InterPro" id="IPR006059">
    <property type="entry name" value="SBP"/>
</dbReference>
<accession>A0ABT6TME3</accession>
<evidence type="ECO:0000313" key="3">
    <source>
        <dbReference type="EMBL" id="MDI4647007.1"/>
    </source>
</evidence>
<evidence type="ECO:0000256" key="2">
    <source>
        <dbReference type="SAM" id="SignalP"/>
    </source>
</evidence>
<feature type="compositionally biased region" description="Polar residues" evidence="1">
    <location>
        <begin position="43"/>
        <end position="56"/>
    </location>
</feature>
<dbReference type="PANTHER" id="PTHR43649">
    <property type="entry name" value="ARABINOSE-BINDING PROTEIN-RELATED"/>
    <property type="match status" value="1"/>
</dbReference>
<dbReference type="InterPro" id="IPR050490">
    <property type="entry name" value="Bact_solute-bd_prot1"/>
</dbReference>
<dbReference type="SUPFAM" id="SSF53850">
    <property type="entry name" value="Periplasmic binding protein-like II"/>
    <property type="match status" value="1"/>
</dbReference>
<dbReference type="Pfam" id="PF01547">
    <property type="entry name" value="SBP_bac_1"/>
    <property type="match status" value="1"/>
</dbReference>